<feature type="chain" id="PRO_5046448643" description="Peptidase" evidence="1">
    <location>
        <begin position="30"/>
        <end position="504"/>
    </location>
</feature>
<feature type="signal peptide" evidence="1">
    <location>
        <begin position="1"/>
        <end position="29"/>
    </location>
</feature>
<proteinExistence type="predicted"/>
<evidence type="ECO:0000313" key="3">
    <source>
        <dbReference type="Proteomes" id="UP001256827"/>
    </source>
</evidence>
<protein>
    <recommendedName>
        <fullName evidence="4">Peptidase</fullName>
    </recommendedName>
</protein>
<keyword evidence="1" id="KW-0732">Signal</keyword>
<organism evidence="2 3">
    <name type="scientific">Brevibacillus brevis</name>
    <name type="common">Bacillus brevis</name>
    <dbReference type="NCBI Taxonomy" id="1393"/>
    <lineage>
        <taxon>Bacteria</taxon>
        <taxon>Bacillati</taxon>
        <taxon>Bacillota</taxon>
        <taxon>Bacilli</taxon>
        <taxon>Bacillales</taxon>
        <taxon>Paenibacillaceae</taxon>
        <taxon>Brevibacillus</taxon>
    </lineage>
</organism>
<evidence type="ECO:0000256" key="1">
    <source>
        <dbReference type="SAM" id="SignalP"/>
    </source>
</evidence>
<name>A0ABY9TAB0_BREBE</name>
<accession>A0ABY9TAB0</accession>
<gene>
    <name evidence="2" type="ORF">RGB73_10930</name>
</gene>
<sequence>MKFPHKTAGILLRSCLIASLAVSSLPAVAADAAVEATREADALKSAPAVVKRTVDKAIGYFGLKEPVVELIGSGYRNITLRANKDIAASNTHAPTYVQLTFEEESRKLRQLETGWKTEPKSGRPDPQKAVSEAAAFAEEIIGKSYAAGLQGTLLPNNLFEVPLYPVVNNIPVQKAAGSIVVDASGRLRSFMKRDSKVDERTLPSTSGIQSRERALEALGVQLHMELAYDDEQELYQYQAFPYGWVDAKTGEAAAPPYKYDDTSITVGAANRKQPTALTADEAKTMAQDFFGASPDQLKTSSRRESHPNEVPLSIYTLQDDRRSIVVRTDEKTGALLQADLELAKPSNSIRATEGDIKAIAQRFIERHVPLSDGEYLLRGHYSAKSTTVWDTSQSVPLEYVLELYPKLNGVRTAKPIVTITFDPDEGIMSSVNIRAYTPRAVVAPTFISVEEAKKQWLHALQLELNYVYPTSTQKQADQPILAYVPAFAADARYVNAVSGKVGSQ</sequence>
<dbReference type="EMBL" id="CP134050">
    <property type="protein sequence ID" value="WNC16802.1"/>
    <property type="molecule type" value="Genomic_DNA"/>
</dbReference>
<reference evidence="2 3" key="1">
    <citation type="submission" date="2023-09" db="EMBL/GenBank/DDBJ databases">
        <title>Complete Genome and Methylome dissection of Bacillus brevis NEB573 original source of BbsI restriction endonuclease.</title>
        <authorList>
            <person name="Fomenkov A."/>
            <person name="Roberts R.D."/>
        </authorList>
    </citation>
    <scope>NUCLEOTIDE SEQUENCE [LARGE SCALE GENOMIC DNA]</scope>
    <source>
        <strain evidence="2 3">NEB573</strain>
    </source>
</reference>
<evidence type="ECO:0000313" key="2">
    <source>
        <dbReference type="EMBL" id="WNC16802.1"/>
    </source>
</evidence>
<dbReference type="Proteomes" id="UP001256827">
    <property type="component" value="Chromosome"/>
</dbReference>
<dbReference type="RefSeq" id="WP_310771805.1">
    <property type="nucleotide sequence ID" value="NZ_CP134050.1"/>
</dbReference>
<evidence type="ECO:0008006" key="4">
    <source>
        <dbReference type="Google" id="ProtNLM"/>
    </source>
</evidence>
<keyword evidence="3" id="KW-1185">Reference proteome</keyword>